<proteinExistence type="predicted"/>
<dbReference type="KEGG" id="vg:29125843"/>
<dbReference type="GeneID" id="29125843"/>
<organism evidence="1 2">
    <name type="scientific">Mycobacterium phage Bipper</name>
    <dbReference type="NCBI Taxonomy" id="1805457"/>
    <lineage>
        <taxon>Viruses</taxon>
        <taxon>Duplodnaviria</taxon>
        <taxon>Heunggongvirae</taxon>
        <taxon>Uroviricota</taxon>
        <taxon>Caudoviricetes</taxon>
        <taxon>Bippervirus</taxon>
        <taxon>Bippervirus bipper</taxon>
    </lineage>
</organism>
<name>A0A142F2Q0_9CAUD</name>
<protein>
    <submittedName>
        <fullName evidence="1">Uncharacterized protein</fullName>
    </submittedName>
</protein>
<keyword evidence="2" id="KW-1185">Reference proteome</keyword>
<evidence type="ECO:0000313" key="2">
    <source>
        <dbReference type="Proteomes" id="UP000201826"/>
    </source>
</evidence>
<reference evidence="2" key="1">
    <citation type="submission" date="2016-02" db="EMBL/GenBank/DDBJ databases">
        <authorList>
            <person name="Isern S."/>
            <person name="Barcellona C.M."/>
            <person name="Dozier K.D."/>
            <person name="Faust J.M."/>
            <person name="Fedrick A.J."/>
            <person name="Gagliardi L.E."/>
            <person name="Gatt S.M."/>
            <person name="Gleason P.S."/>
            <person name="Gomez E.A."/>
            <person name="Hoffman A.M."/>
            <person name="Jenkins M."/>
            <person name="Jones M.J."/>
            <person name="Lang J.F."/>
            <person name="Lequay S.M."/>
            <person name="Mars P.J."/>
            <person name="Mtchedlidze N."/>
            <person name="Osking Z.B."/>
            <person name="Paul L.M."/>
            <person name="Pica A.N."/>
            <person name="Robison M.D."/>
            <person name="Rodriguez D."/>
            <person name="Rosales K.A."/>
            <person name="Saravis L.E."/>
            <person name="Sisson B.M."/>
            <person name="Tan A.L."/>
            <person name="Voltaire R."/>
            <person name="Michael S.F."/>
            <person name="Warner M.H."/>
            <person name="Bradley K.W."/>
            <person name="Asai D.J."/>
            <person name="Bowman C.A."/>
            <person name="Russell D.A."/>
            <person name="Pope W.H."/>
            <person name="Jacobs-Sera D."/>
            <person name="Hendrix R.W."/>
            <person name="Hatfull G.F."/>
        </authorList>
    </citation>
    <scope>NUCLEOTIDE SEQUENCE [LARGE SCALE GENOMIC DNA]</scope>
</reference>
<dbReference type="Proteomes" id="UP000201826">
    <property type="component" value="Segment"/>
</dbReference>
<dbReference type="RefSeq" id="YP_009303269.1">
    <property type="nucleotide sequence ID" value="NC_031253.1"/>
</dbReference>
<accession>A0A142F2Q0</accession>
<evidence type="ECO:0000313" key="1">
    <source>
        <dbReference type="EMBL" id="AMQ67057.1"/>
    </source>
</evidence>
<dbReference type="EMBL" id="KU728633">
    <property type="protein sequence ID" value="AMQ67057.1"/>
    <property type="molecule type" value="Genomic_DNA"/>
</dbReference>
<gene>
    <name evidence="1" type="primary">122</name>
    <name evidence="1" type="ORF">SEA_BIPPER_122</name>
</gene>
<sequence>MTTMQGNELLADPTAPAVDTEGTVWVFEPESDGWRYVTNEGRLSWDIHHTPPDTYAPYVALDRGAARLIISAIST</sequence>